<reference evidence="1 2" key="1">
    <citation type="submission" date="2022-04" db="EMBL/GenBank/DDBJ databases">
        <title>Rhizobium coralii sp. nov., isolated from coral Turbinaria peltata.</title>
        <authorList>
            <person name="Sun H."/>
        </authorList>
    </citation>
    <scope>NUCLEOTIDE SEQUENCE [LARGE SCALE GENOMIC DNA]</scope>
    <source>
        <strain evidence="1 2">NTR19</strain>
    </source>
</reference>
<keyword evidence="2" id="KW-1185">Reference proteome</keyword>
<accession>A0ABT0IMJ5</accession>
<comment type="caution">
    <text evidence="1">The sequence shown here is derived from an EMBL/GenBank/DDBJ whole genome shotgun (WGS) entry which is preliminary data.</text>
</comment>
<dbReference type="Proteomes" id="UP001202827">
    <property type="component" value="Unassembled WGS sequence"/>
</dbReference>
<evidence type="ECO:0000313" key="2">
    <source>
        <dbReference type="Proteomes" id="UP001202827"/>
    </source>
</evidence>
<dbReference type="InterPro" id="IPR038666">
    <property type="entry name" value="SSP1_head-tail_sf"/>
</dbReference>
<dbReference type="EMBL" id="JALPRY010000004">
    <property type="protein sequence ID" value="MCK8779083.1"/>
    <property type="molecule type" value="Genomic_DNA"/>
</dbReference>
<dbReference type="RefSeq" id="WP_248681894.1">
    <property type="nucleotide sequence ID" value="NZ_JALPRY010000004.1"/>
</dbReference>
<sequence length="130" mass="14628">MAPSKTPTAQELKHRLAFDKRVEFDDGYGNTEGKFKEQFEVWAAVRSRGGSEAVVAARLEGRNLYGVYLRSSSQTRQIESDWQVRDLRNGAWTGEGDDQVWTGPTYAVKIVDALTDPRWVYLEIQSGVAS</sequence>
<evidence type="ECO:0000313" key="1">
    <source>
        <dbReference type="EMBL" id="MCK8779083.1"/>
    </source>
</evidence>
<name>A0ABT0IMJ5_9HYPH</name>
<dbReference type="Gene3D" id="2.40.10.270">
    <property type="entry name" value="Bacteriophage SPP1 head-tail adaptor protein"/>
    <property type="match status" value="1"/>
</dbReference>
<protein>
    <submittedName>
        <fullName evidence="1">Head-tail adaptor protein</fullName>
    </submittedName>
</protein>
<dbReference type="Pfam" id="PF05521">
    <property type="entry name" value="Phage_HCP"/>
    <property type="match status" value="1"/>
</dbReference>
<gene>
    <name evidence="1" type="ORF">M0654_03695</name>
</gene>
<dbReference type="InterPro" id="IPR008767">
    <property type="entry name" value="Phage_SPP1_head-tail_adaptor"/>
</dbReference>
<proteinExistence type="predicted"/>
<organism evidence="1 2">
    <name type="scientific">Neorhizobium turbinariae</name>
    <dbReference type="NCBI Taxonomy" id="2937795"/>
    <lineage>
        <taxon>Bacteria</taxon>
        <taxon>Pseudomonadati</taxon>
        <taxon>Pseudomonadota</taxon>
        <taxon>Alphaproteobacteria</taxon>
        <taxon>Hyphomicrobiales</taxon>
        <taxon>Rhizobiaceae</taxon>
        <taxon>Rhizobium/Agrobacterium group</taxon>
        <taxon>Neorhizobium</taxon>
    </lineage>
</organism>